<evidence type="ECO:0000313" key="3">
    <source>
        <dbReference type="EMBL" id="ADU30566.1"/>
    </source>
</evidence>
<keyword evidence="4" id="KW-1185">Reference proteome</keyword>
<dbReference type="EMBL" id="CP002394">
    <property type="protein sequence ID" value="ADU30566.1"/>
    <property type="molecule type" value="Genomic_DNA"/>
</dbReference>
<feature type="region of interest" description="Disordered" evidence="1">
    <location>
        <begin position="146"/>
        <end position="193"/>
    </location>
</feature>
<reference evidence="3" key="1">
    <citation type="submission" date="2010-12" db="EMBL/GenBank/DDBJ databases">
        <title>Complete sequence of Bacillus cellulosilyticus DSM 2522.</title>
        <authorList>
            <consortium name="US DOE Joint Genome Institute"/>
            <person name="Lucas S."/>
            <person name="Copeland A."/>
            <person name="Lapidus A."/>
            <person name="Cheng J.-F."/>
            <person name="Bruce D."/>
            <person name="Goodwin L."/>
            <person name="Pitluck S."/>
            <person name="Chertkov O."/>
            <person name="Detter J.C."/>
            <person name="Han C."/>
            <person name="Tapia R."/>
            <person name="Land M."/>
            <person name="Hauser L."/>
            <person name="Jeffries C."/>
            <person name="Kyrpides N."/>
            <person name="Ivanova N."/>
            <person name="Mikhailova N."/>
            <person name="Brumm P."/>
            <person name="Mead D."/>
            <person name="Woyke T."/>
        </authorList>
    </citation>
    <scope>NUCLEOTIDE SEQUENCE [LARGE SCALE GENOMIC DNA]</scope>
    <source>
        <strain evidence="3">DSM 2522</strain>
    </source>
</reference>
<dbReference type="HOGENOM" id="CLU_056894_0_0_9"/>
<accession>E6TQQ5</accession>
<evidence type="ECO:0000259" key="2">
    <source>
        <dbReference type="Pfam" id="PF08924"/>
    </source>
</evidence>
<gene>
    <name evidence="3" type="ordered locus">Bcell_2306</name>
</gene>
<feature type="region of interest" description="Disordered" evidence="1">
    <location>
        <begin position="39"/>
        <end position="77"/>
    </location>
</feature>
<dbReference type="InterPro" id="IPR015020">
    <property type="entry name" value="Rv2525c-like_Glyco_Hydro-like"/>
</dbReference>
<sequence length="404" mass="43911">MNMKRLIPFFTALMLFIITATAFYIWGSEDASEPISASVMDDDNMEDSEDNSDSNDNGSNNNVNNSVDGDGSTIDNEITNEIYGSGEINSTIENEIHGENGEVNNSIDNTIEGNGGTVDNNIRNDITGDGNITNNIINNITNNIVSDNGDENGNGNGNGENGNGEENGEENGTDNGNGNGDGNGNGEDVPDQVWGVDSASLTTDEMLACVRENFGDPQVWGRYLGDKEGVSYGLTPEGRDLLHENDIQILVIWNHFEDATGYDKGVSEAEDAIDMARDFGVPEGVALFANVEPIYPIDSGFLLGWYETLQDSEYEAGVYGIFSPDEELYVAFETAAEENENILEDYYVWTASPYHGITTEENAPDYNPEAPEGATLAGWQYGIDAEACNIDTVWFEGEALDVFW</sequence>
<name>E6TQQ5_EVAC2</name>
<evidence type="ECO:0000313" key="4">
    <source>
        <dbReference type="Proteomes" id="UP000001401"/>
    </source>
</evidence>
<dbReference type="SUPFAM" id="SSF51445">
    <property type="entry name" value="(Trans)glycosidases"/>
    <property type="match status" value="1"/>
</dbReference>
<dbReference type="Pfam" id="PF08924">
    <property type="entry name" value="Rv2525c_GlyHyd-like"/>
    <property type="match status" value="1"/>
</dbReference>
<evidence type="ECO:0000256" key="1">
    <source>
        <dbReference type="SAM" id="MobiDB-lite"/>
    </source>
</evidence>
<feature type="compositionally biased region" description="Gly residues" evidence="1">
    <location>
        <begin position="152"/>
        <end position="162"/>
    </location>
</feature>
<dbReference type="KEGG" id="bco:Bcell_2306"/>
<feature type="compositionally biased region" description="Low complexity" evidence="1">
    <location>
        <begin position="54"/>
        <end position="72"/>
    </location>
</feature>
<feature type="domain" description="Rv2525c-like glycoside hydrolase-like" evidence="2">
    <location>
        <begin position="221"/>
        <end position="322"/>
    </location>
</feature>
<feature type="compositionally biased region" description="Acidic residues" evidence="1">
    <location>
        <begin position="40"/>
        <end position="53"/>
    </location>
</feature>
<dbReference type="AlphaFoldDB" id="E6TQQ5"/>
<dbReference type="eggNOG" id="COG3291">
    <property type="taxonomic scope" value="Bacteria"/>
</dbReference>
<dbReference type="Gene3D" id="3.20.20.80">
    <property type="entry name" value="Glycosidases"/>
    <property type="match status" value="1"/>
</dbReference>
<dbReference type="STRING" id="649639.Bcell_2306"/>
<feature type="compositionally biased region" description="Gly residues" evidence="1">
    <location>
        <begin position="175"/>
        <end position="185"/>
    </location>
</feature>
<proteinExistence type="predicted"/>
<protein>
    <recommendedName>
        <fullName evidence="2">Rv2525c-like glycoside hydrolase-like domain-containing protein</fullName>
    </recommendedName>
</protein>
<organism evidence="3 4">
    <name type="scientific">Evansella cellulosilytica (strain ATCC 21833 / DSM 2522 / FERM P-1141 / JCM 9156 / N-4)</name>
    <name type="common">Bacillus cellulosilyticus</name>
    <dbReference type="NCBI Taxonomy" id="649639"/>
    <lineage>
        <taxon>Bacteria</taxon>
        <taxon>Bacillati</taxon>
        <taxon>Bacillota</taxon>
        <taxon>Bacilli</taxon>
        <taxon>Bacillales</taxon>
        <taxon>Bacillaceae</taxon>
        <taxon>Evansella</taxon>
    </lineage>
</organism>
<dbReference type="InterPro" id="IPR017853">
    <property type="entry name" value="GH"/>
</dbReference>
<dbReference type="RefSeq" id="WP_013488901.1">
    <property type="nucleotide sequence ID" value="NC_014829.1"/>
</dbReference>
<dbReference type="Proteomes" id="UP000001401">
    <property type="component" value="Chromosome"/>
</dbReference>